<dbReference type="OrthoDB" id="1008224at2"/>
<comment type="caution">
    <text evidence="4">The sequence shown here is derived from an EMBL/GenBank/DDBJ whole genome shotgun (WGS) entry which is preliminary data.</text>
</comment>
<dbReference type="SUPFAM" id="SSF103088">
    <property type="entry name" value="OmpA-like"/>
    <property type="match status" value="1"/>
</dbReference>
<dbReference type="PANTHER" id="PTHR30329:SF21">
    <property type="entry name" value="LIPOPROTEIN YIAD-RELATED"/>
    <property type="match status" value="1"/>
</dbReference>
<feature type="domain" description="OmpA-like" evidence="3">
    <location>
        <begin position="336"/>
        <end position="451"/>
    </location>
</feature>
<dbReference type="RefSeq" id="WP_130543020.1">
    <property type="nucleotide sequence ID" value="NZ_CP042431.1"/>
</dbReference>
<dbReference type="InterPro" id="IPR036737">
    <property type="entry name" value="OmpA-like_sf"/>
</dbReference>
<keyword evidence="2" id="KW-0732">Signal</keyword>
<dbReference type="PROSITE" id="PS51123">
    <property type="entry name" value="OMPA_2"/>
    <property type="match status" value="1"/>
</dbReference>
<proteinExistence type="predicted"/>
<dbReference type="EMBL" id="SGXA01000002">
    <property type="protein sequence ID" value="RZS72623.1"/>
    <property type="molecule type" value="Genomic_DNA"/>
</dbReference>
<dbReference type="CDD" id="cd07185">
    <property type="entry name" value="OmpA_C-like"/>
    <property type="match status" value="1"/>
</dbReference>
<dbReference type="Pfam" id="PF13568">
    <property type="entry name" value="OMP_b-brl_2"/>
    <property type="match status" value="1"/>
</dbReference>
<evidence type="ECO:0000313" key="4">
    <source>
        <dbReference type="EMBL" id="RZS72623.1"/>
    </source>
</evidence>
<dbReference type="AlphaFoldDB" id="A0A4Q7MZF8"/>
<keyword evidence="5" id="KW-1185">Reference proteome</keyword>
<sequence>MKRKSIRKNLFAAGCLMVMAVSASAQKQEFSIAAGGGLQGINYSMKHGDVSLKPGFQLGFGYMRSIGRRWGIRTGVELGLYQSKVSLDPGTQFTSYEIDSENSAFEYRVKANGYREEQKFWALKIPVMLQLHPEFNKNGLYAQLGVQLGLPVSNSYSTSADQISATGYYPDYNLEITELPVHGFGTQNGWKGKGEYDFNLSWSAAAELGWRFRIAANNNLYAGFYVDYGLNNIKKSEGEGSLLNYQPEGLAQSKAAGVFSLKNETGNARLMAYGIKLRIGFGSGKTKKKIEPPPAPPPPPPPALVIDTPVVVTPVPVEPVVIESVVVSEVHADSLTDDEMKLLGSPFLFGKVGDTTLSASAKQHVIAIAEILKKHPELIVNIEGHTCNIGTDAVNKRIGLGRANAVAAALKAEGVDAGSLQTTSRAHLQPVAPNNSEANRKKNRRVVLIIL</sequence>
<organism evidence="4 5">
    <name type="scientific">Pseudobacter ginsenosidimutans</name>
    <dbReference type="NCBI Taxonomy" id="661488"/>
    <lineage>
        <taxon>Bacteria</taxon>
        <taxon>Pseudomonadati</taxon>
        <taxon>Bacteroidota</taxon>
        <taxon>Chitinophagia</taxon>
        <taxon>Chitinophagales</taxon>
        <taxon>Chitinophagaceae</taxon>
        <taxon>Pseudobacter</taxon>
    </lineage>
</organism>
<dbReference type="Pfam" id="PF00691">
    <property type="entry name" value="OmpA"/>
    <property type="match status" value="1"/>
</dbReference>
<evidence type="ECO:0000259" key="3">
    <source>
        <dbReference type="PROSITE" id="PS51123"/>
    </source>
</evidence>
<feature type="signal peptide" evidence="2">
    <location>
        <begin position="1"/>
        <end position="27"/>
    </location>
</feature>
<dbReference type="InterPro" id="IPR006665">
    <property type="entry name" value="OmpA-like"/>
</dbReference>
<accession>A0A4Q7MZF8</accession>
<dbReference type="GO" id="GO:0016020">
    <property type="term" value="C:membrane"/>
    <property type="evidence" value="ECO:0007669"/>
    <property type="project" value="UniProtKB-UniRule"/>
</dbReference>
<evidence type="ECO:0000313" key="5">
    <source>
        <dbReference type="Proteomes" id="UP000293874"/>
    </source>
</evidence>
<evidence type="ECO:0000256" key="2">
    <source>
        <dbReference type="SAM" id="SignalP"/>
    </source>
</evidence>
<evidence type="ECO:0000256" key="1">
    <source>
        <dbReference type="PROSITE-ProRule" id="PRU00473"/>
    </source>
</evidence>
<dbReference type="PANTHER" id="PTHR30329">
    <property type="entry name" value="STATOR ELEMENT OF FLAGELLAR MOTOR COMPLEX"/>
    <property type="match status" value="1"/>
</dbReference>
<feature type="chain" id="PRO_5020812574" evidence="2">
    <location>
        <begin position="28"/>
        <end position="451"/>
    </location>
</feature>
<dbReference type="Gene3D" id="3.30.1330.60">
    <property type="entry name" value="OmpA-like domain"/>
    <property type="match status" value="1"/>
</dbReference>
<dbReference type="Proteomes" id="UP000293874">
    <property type="component" value="Unassembled WGS sequence"/>
</dbReference>
<gene>
    <name evidence="4" type="ORF">EV199_4545</name>
</gene>
<keyword evidence="1" id="KW-0472">Membrane</keyword>
<dbReference type="InterPro" id="IPR050330">
    <property type="entry name" value="Bact_OuterMem_StrucFunc"/>
</dbReference>
<protein>
    <submittedName>
        <fullName evidence="4">Outer membrane protein OmpA-like peptidoglycan-associated protein</fullName>
    </submittedName>
</protein>
<dbReference type="InterPro" id="IPR025665">
    <property type="entry name" value="Beta-barrel_OMP_2"/>
</dbReference>
<reference evidence="4 5" key="1">
    <citation type="submission" date="2019-02" db="EMBL/GenBank/DDBJ databases">
        <title>Genomic Encyclopedia of Type Strains, Phase IV (KMG-IV): sequencing the most valuable type-strain genomes for metagenomic binning, comparative biology and taxonomic classification.</title>
        <authorList>
            <person name="Goeker M."/>
        </authorList>
    </citation>
    <scope>NUCLEOTIDE SEQUENCE [LARGE SCALE GENOMIC DNA]</scope>
    <source>
        <strain evidence="4 5">DSM 18116</strain>
    </source>
</reference>
<name>A0A4Q7MZF8_9BACT</name>